<dbReference type="SMART" id="SM00331">
    <property type="entry name" value="PP2C_SIG"/>
    <property type="match status" value="1"/>
</dbReference>
<sequence>MIIKKIVSLFSSKKASRRFPKIVLTEALSDTGLVRSNNEDSYLCLPQYHVWAVADGMGGYEGGEIASAIAITSLKTGITSGKSLTEAIQSGHRAIEQAAVDGLGSKGMGSTIVALQILHDHYQIAWVGDSRAYLFHKKLRCLSKDHSYVQLMLDQGLISEEEAENHPHRNTITQALGGTDKTITVDTIDGQLQTGDIFLLCSDGLSGKVSSREMELILSNPALLLNEKANLLTRKALDAGGDDNITLILLEVSAAAPHQ</sequence>
<feature type="domain" description="PPM-type phosphatase" evidence="1">
    <location>
        <begin position="24"/>
        <end position="252"/>
    </location>
</feature>
<name>A0A1G5SFP6_9PROT</name>
<dbReference type="CDD" id="cd00143">
    <property type="entry name" value="PP2Cc"/>
    <property type="match status" value="1"/>
</dbReference>
<dbReference type="InterPro" id="IPR036457">
    <property type="entry name" value="PPM-type-like_dom_sf"/>
</dbReference>
<dbReference type="PROSITE" id="PS51746">
    <property type="entry name" value="PPM_2"/>
    <property type="match status" value="1"/>
</dbReference>
<keyword evidence="3" id="KW-1185">Reference proteome</keyword>
<dbReference type="Pfam" id="PF13672">
    <property type="entry name" value="PP2C_2"/>
    <property type="match status" value="1"/>
</dbReference>
<accession>A0A1G5SFP6</accession>
<evidence type="ECO:0000259" key="1">
    <source>
        <dbReference type="PROSITE" id="PS51746"/>
    </source>
</evidence>
<evidence type="ECO:0000313" key="2">
    <source>
        <dbReference type="EMBL" id="SCZ85817.1"/>
    </source>
</evidence>
<organism evidence="2 3">
    <name type="scientific">Nitrosomonas mobilis</name>
    <dbReference type="NCBI Taxonomy" id="51642"/>
    <lineage>
        <taxon>Bacteria</taxon>
        <taxon>Pseudomonadati</taxon>
        <taxon>Pseudomonadota</taxon>
        <taxon>Betaproteobacteria</taxon>
        <taxon>Nitrosomonadales</taxon>
        <taxon>Nitrosomonadaceae</taxon>
        <taxon>Nitrosomonas</taxon>
    </lineage>
</organism>
<dbReference type="InterPro" id="IPR001932">
    <property type="entry name" value="PPM-type_phosphatase-like_dom"/>
</dbReference>
<dbReference type="EMBL" id="FMWO01000049">
    <property type="protein sequence ID" value="SCZ85817.1"/>
    <property type="molecule type" value="Genomic_DNA"/>
</dbReference>
<dbReference type="STRING" id="51642.NSMM_410052"/>
<dbReference type="Gene3D" id="3.60.40.10">
    <property type="entry name" value="PPM-type phosphatase domain"/>
    <property type="match status" value="1"/>
</dbReference>
<dbReference type="SMART" id="SM00332">
    <property type="entry name" value="PP2Cc"/>
    <property type="match status" value="1"/>
</dbReference>
<evidence type="ECO:0000313" key="3">
    <source>
        <dbReference type="Proteomes" id="UP000198729"/>
    </source>
</evidence>
<dbReference type="RefSeq" id="WP_218121049.1">
    <property type="nucleotide sequence ID" value="NZ_FMWO01000049.1"/>
</dbReference>
<dbReference type="GO" id="GO:0004722">
    <property type="term" value="F:protein serine/threonine phosphatase activity"/>
    <property type="evidence" value="ECO:0007669"/>
    <property type="project" value="InterPro"/>
</dbReference>
<dbReference type="Proteomes" id="UP000198729">
    <property type="component" value="Unassembled WGS sequence"/>
</dbReference>
<dbReference type="AlphaFoldDB" id="A0A1G5SFP6"/>
<dbReference type="SUPFAM" id="SSF81606">
    <property type="entry name" value="PP2C-like"/>
    <property type="match status" value="1"/>
</dbReference>
<gene>
    <name evidence="2" type="ORF">NSMM_410052</name>
</gene>
<reference evidence="2 3" key="1">
    <citation type="submission" date="2016-10" db="EMBL/GenBank/DDBJ databases">
        <authorList>
            <person name="de Groot N.N."/>
        </authorList>
    </citation>
    <scope>NUCLEOTIDE SEQUENCE [LARGE SCALE GENOMIC DNA]</scope>
    <source>
        <strain evidence="2">1</strain>
    </source>
</reference>
<proteinExistence type="predicted"/>
<dbReference type="InterPro" id="IPR015655">
    <property type="entry name" value="PP2C"/>
</dbReference>
<protein>
    <submittedName>
        <fullName evidence="2">Protein phosphatase</fullName>
    </submittedName>
</protein>
<dbReference type="PANTHER" id="PTHR47992">
    <property type="entry name" value="PROTEIN PHOSPHATASE"/>
    <property type="match status" value="1"/>
</dbReference>